<dbReference type="PANTHER" id="PTHR37349">
    <property type="entry name" value="TESTIS-EXPRESSED PROTEIN 12"/>
    <property type="match status" value="1"/>
</dbReference>
<protein>
    <submittedName>
        <fullName evidence="1">Uncharacterized protein</fullName>
    </submittedName>
</protein>
<dbReference type="PANTHER" id="PTHR37349:SF1">
    <property type="entry name" value="TESTIS-EXPRESSED PROTEIN 12"/>
    <property type="match status" value="1"/>
</dbReference>
<dbReference type="InterPro" id="IPR029193">
    <property type="entry name" value="TEX12"/>
</dbReference>
<sequence length="92" mass="10405">MFPAKAYNLISASFSEITGGYVSMLRINALLSPFFFSKRSEKAATDASYVEELDGIIKEASSIEHHLISKRENVRHRLFVTLLFLTVHCIIL</sequence>
<reference evidence="1" key="1">
    <citation type="submission" date="2009-12" db="EMBL/GenBank/DDBJ databases">
        <title>The Genome Sequence of Anolis carolinensis (Green Anole Lizard).</title>
        <authorList>
            <consortium name="The Genome Sequencing Platform"/>
            <person name="Di Palma F."/>
            <person name="Alfoldi J."/>
            <person name="Heiman D."/>
            <person name="Young S."/>
            <person name="Grabherr M."/>
            <person name="Johnson J."/>
            <person name="Lander E.S."/>
            <person name="Lindblad-Toh K."/>
        </authorList>
    </citation>
    <scope>NUCLEOTIDE SEQUENCE [LARGE SCALE GENOMIC DNA]</scope>
    <source>
        <strain evidence="1">JBL SC #1</strain>
    </source>
</reference>
<dbReference type="Proteomes" id="UP000001646">
    <property type="component" value="Unplaced"/>
</dbReference>
<reference evidence="1" key="2">
    <citation type="submission" date="2025-08" db="UniProtKB">
        <authorList>
            <consortium name="Ensembl"/>
        </authorList>
    </citation>
    <scope>IDENTIFICATION</scope>
</reference>
<dbReference type="AlphaFoldDB" id="A0A803SWR4"/>
<evidence type="ECO:0000313" key="2">
    <source>
        <dbReference type="Proteomes" id="UP000001646"/>
    </source>
</evidence>
<name>A0A803SWR4_ANOCA</name>
<accession>A0A803SWR4</accession>
<dbReference type="InParanoid" id="A0A803SWR4"/>
<reference evidence="1" key="3">
    <citation type="submission" date="2025-09" db="UniProtKB">
        <authorList>
            <consortium name="Ensembl"/>
        </authorList>
    </citation>
    <scope>IDENTIFICATION</scope>
</reference>
<keyword evidence="2" id="KW-1185">Reference proteome</keyword>
<dbReference type="Ensembl" id="ENSACAT00000055497.1">
    <property type="protein sequence ID" value="ENSACAP00000027404.1"/>
    <property type="gene ID" value="ENSACAG00000037543.1"/>
</dbReference>
<organism evidence="1 2">
    <name type="scientific">Anolis carolinensis</name>
    <name type="common">Green anole</name>
    <name type="synonym">American chameleon</name>
    <dbReference type="NCBI Taxonomy" id="28377"/>
    <lineage>
        <taxon>Eukaryota</taxon>
        <taxon>Metazoa</taxon>
        <taxon>Chordata</taxon>
        <taxon>Craniata</taxon>
        <taxon>Vertebrata</taxon>
        <taxon>Euteleostomi</taxon>
        <taxon>Lepidosauria</taxon>
        <taxon>Squamata</taxon>
        <taxon>Bifurcata</taxon>
        <taxon>Unidentata</taxon>
        <taxon>Episquamata</taxon>
        <taxon>Toxicofera</taxon>
        <taxon>Iguania</taxon>
        <taxon>Dactyloidae</taxon>
        <taxon>Anolis</taxon>
    </lineage>
</organism>
<proteinExistence type="predicted"/>
<evidence type="ECO:0000313" key="1">
    <source>
        <dbReference type="Ensembl" id="ENSACAP00000027404.1"/>
    </source>
</evidence>
<dbReference type="Pfam" id="PF15219">
    <property type="entry name" value="TEX12"/>
    <property type="match status" value="1"/>
</dbReference>